<dbReference type="Proteomes" id="UP000663836">
    <property type="component" value="Unassembled WGS sequence"/>
</dbReference>
<sequence>MRTNIQILQPLNCQAKLKIAKTAQEQDFEEAVLATDIDIEDVYL</sequence>
<accession>A0A819Z599</accession>
<protein>
    <submittedName>
        <fullName evidence="1">Uncharacterized protein</fullName>
    </submittedName>
</protein>
<proteinExistence type="predicted"/>
<evidence type="ECO:0000313" key="1">
    <source>
        <dbReference type="EMBL" id="CAF4171484.1"/>
    </source>
</evidence>
<organism evidence="1 2">
    <name type="scientific">Rotaria sordida</name>
    <dbReference type="NCBI Taxonomy" id="392033"/>
    <lineage>
        <taxon>Eukaryota</taxon>
        <taxon>Metazoa</taxon>
        <taxon>Spiralia</taxon>
        <taxon>Gnathifera</taxon>
        <taxon>Rotifera</taxon>
        <taxon>Eurotatoria</taxon>
        <taxon>Bdelloidea</taxon>
        <taxon>Philodinida</taxon>
        <taxon>Philodinidae</taxon>
        <taxon>Rotaria</taxon>
    </lineage>
</organism>
<dbReference type="AlphaFoldDB" id="A0A819Z599"/>
<feature type="non-terminal residue" evidence="1">
    <location>
        <position position="1"/>
    </location>
</feature>
<comment type="caution">
    <text evidence="1">The sequence shown here is derived from an EMBL/GenBank/DDBJ whole genome shotgun (WGS) entry which is preliminary data.</text>
</comment>
<evidence type="ECO:0000313" key="2">
    <source>
        <dbReference type="Proteomes" id="UP000663836"/>
    </source>
</evidence>
<reference evidence="1" key="1">
    <citation type="submission" date="2021-02" db="EMBL/GenBank/DDBJ databases">
        <authorList>
            <person name="Nowell W R."/>
        </authorList>
    </citation>
    <scope>NUCLEOTIDE SEQUENCE</scope>
</reference>
<gene>
    <name evidence="1" type="ORF">JBS370_LOCUS35031</name>
</gene>
<name>A0A819Z599_9BILA</name>
<dbReference type="EMBL" id="CAJOBD010011723">
    <property type="protein sequence ID" value="CAF4171484.1"/>
    <property type="molecule type" value="Genomic_DNA"/>
</dbReference>